<dbReference type="PANTHER" id="PTHR12455:SF0">
    <property type="entry name" value="NUCLEOLAR COMPLEX PROTEIN 4 HOMOLOG"/>
    <property type="match status" value="1"/>
</dbReference>
<evidence type="ECO:0000256" key="1">
    <source>
        <dbReference type="ARBA" id="ARBA00007797"/>
    </source>
</evidence>
<sequence>MLRAFQMSPREVSYDSVWTLLQAFLKASSPVEEEKCFSPLADGAKYIDFTSYLLRCLQSAITEANFTKTDVGVFYGRVVRLLEALLPMKMPKEFMGEPPAAKSDQAKRMRLPTLRHMLTDTWSKLFEKELPDDLMLDSLMRLGDGQLDKMTDTARLLAPYVTTVFDPPSPDVPPSWSRAVSRAILKVIHLGGLNFDRLYPRLYQLLDDSLLTCPHADRFLVDLDDFLSSIHLPAGWVAAFAKRLAQLTVQGASLWLLPPLLTVVANCLIRHPMSRVLVDRKSSSVDSKRRRLEDGANEEEHDEAEADECSGDPYTWRPNSLADDAPDALKSSLWELACLEKHYHPEVASLALRVRQIAGSTKPDHLPDLKNQVRLGKNVLESSKKKACQYLSVLQMTNARIPSLSTLEGWTSNSEKEVRNTA</sequence>
<accession>A0A5K3FLW1</accession>
<feature type="domain" description="CCAAT-binding factor" evidence="3">
    <location>
        <begin position="198"/>
        <end position="351"/>
    </location>
</feature>
<comment type="similarity">
    <text evidence="1">Belongs to the CBF/MAK21 family.</text>
</comment>
<name>A0A5K3FLW1_MESCO</name>
<feature type="region of interest" description="Disordered" evidence="2">
    <location>
        <begin position="287"/>
        <end position="321"/>
    </location>
</feature>
<evidence type="ECO:0000313" key="4">
    <source>
        <dbReference type="WBParaSite" id="MCU_009480-RA"/>
    </source>
</evidence>
<dbReference type="InterPro" id="IPR005612">
    <property type="entry name" value="CCAAT-binding_factor"/>
</dbReference>
<dbReference type="GO" id="GO:0042254">
    <property type="term" value="P:ribosome biogenesis"/>
    <property type="evidence" value="ECO:0007669"/>
    <property type="project" value="InterPro"/>
</dbReference>
<organism evidence="4">
    <name type="scientific">Mesocestoides corti</name>
    <name type="common">Flatworm</name>
    <dbReference type="NCBI Taxonomy" id="53468"/>
    <lineage>
        <taxon>Eukaryota</taxon>
        <taxon>Metazoa</taxon>
        <taxon>Spiralia</taxon>
        <taxon>Lophotrochozoa</taxon>
        <taxon>Platyhelminthes</taxon>
        <taxon>Cestoda</taxon>
        <taxon>Eucestoda</taxon>
        <taxon>Cyclophyllidea</taxon>
        <taxon>Mesocestoididae</taxon>
        <taxon>Mesocestoides</taxon>
    </lineage>
</organism>
<dbReference type="InterPro" id="IPR027193">
    <property type="entry name" value="Noc4"/>
</dbReference>
<proteinExistence type="inferred from homology"/>
<dbReference type="PANTHER" id="PTHR12455">
    <property type="entry name" value="NUCLEOLAR COMPLEX PROTEIN 4"/>
    <property type="match status" value="1"/>
</dbReference>
<dbReference type="Pfam" id="PF03914">
    <property type="entry name" value="CBF"/>
    <property type="match status" value="1"/>
</dbReference>
<dbReference type="GO" id="GO:0030692">
    <property type="term" value="C:Noc4p-Nop14p complex"/>
    <property type="evidence" value="ECO:0007669"/>
    <property type="project" value="TreeGrafter"/>
</dbReference>
<dbReference type="AlphaFoldDB" id="A0A5K3FLW1"/>
<evidence type="ECO:0000256" key="2">
    <source>
        <dbReference type="SAM" id="MobiDB-lite"/>
    </source>
</evidence>
<evidence type="ECO:0000259" key="3">
    <source>
        <dbReference type="Pfam" id="PF03914"/>
    </source>
</evidence>
<feature type="compositionally biased region" description="Acidic residues" evidence="2">
    <location>
        <begin position="295"/>
        <end position="310"/>
    </location>
</feature>
<protein>
    <submittedName>
        <fullName evidence="4">CBF domain-containing protein</fullName>
    </submittedName>
</protein>
<dbReference type="GO" id="GO:0032040">
    <property type="term" value="C:small-subunit processome"/>
    <property type="evidence" value="ECO:0007669"/>
    <property type="project" value="TreeGrafter"/>
</dbReference>
<reference evidence="4" key="1">
    <citation type="submission" date="2019-11" db="UniProtKB">
        <authorList>
            <consortium name="WormBaseParasite"/>
        </authorList>
    </citation>
    <scope>IDENTIFICATION</scope>
</reference>
<dbReference type="WBParaSite" id="MCU_009480-RA">
    <property type="protein sequence ID" value="MCU_009480-RA"/>
    <property type="gene ID" value="MCU_009480"/>
</dbReference>